<evidence type="ECO:0000259" key="2">
    <source>
        <dbReference type="Pfam" id="PF13649"/>
    </source>
</evidence>
<evidence type="ECO:0000313" key="3">
    <source>
        <dbReference type="EMBL" id="UZW74425.1"/>
    </source>
</evidence>
<dbReference type="Proteomes" id="UP001164472">
    <property type="component" value="Chromosome"/>
</dbReference>
<protein>
    <submittedName>
        <fullName evidence="3">Class I SAM-dependent methyltransferase</fullName>
    </submittedName>
</protein>
<dbReference type="AlphaFoldDB" id="A0A9E8HHJ6"/>
<accession>A0A9E8HHJ6</accession>
<dbReference type="KEGG" id="asem:NNL22_15580"/>
<keyword evidence="1" id="KW-0472">Membrane</keyword>
<dbReference type="InterPro" id="IPR029063">
    <property type="entry name" value="SAM-dependent_MTases_sf"/>
</dbReference>
<organism evidence="3 4">
    <name type="scientific">Alkalimarinus sediminis</name>
    <dbReference type="NCBI Taxonomy" id="1632866"/>
    <lineage>
        <taxon>Bacteria</taxon>
        <taxon>Pseudomonadati</taxon>
        <taxon>Pseudomonadota</taxon>
        <taxon>Gammaproteobacteria</taxon>
        <taxon>Alteromonadales</taxon>
        <taxon>Alteromonadaceae</taxon>
        <taxon>Alkalimarinus</taxon>
    </lineage>
</organism>
<feature type="transmembrane region" description="Helical" evidence="1">
    <location>
        <begin position="160"/>
        <end position="181"/>
    </location>
</feature>
<proteinExistence type="predicted"/>
<reference evidence="3" key="1">
    <citation type="submission" date="2022-07" db="EMBL/GenBank/DDBJ databases">
        <title>Alkalimarinus sp. nov., isolated from gut of a Alitta virens.</title>
        <authorList>
            <person name="Yang A.I."/>
            <person name="Shin N.-R."/>
        </authorList>
    </citation>
    <scope>NUCLEOTIDE SEQUENCE</scope>
    <source>
        <strain evidence="3">FA028</strain>
    </source>
</reference>
<dbReference type="EMBL" id="CP101527">
    <property type="protein sequence ID" value="UZW74425.1"/>
    <property type="molecule type" value="Genomic_DNA"/>
</dbReference>
<dbReference type="Gene3D" id="3.40.50.150">
    <property type="entry name" value="Vaccinia Virus protein VP39"/>
    <property type="match status" value="1"/>
</dbReference>
<keyword evidence="1" id="KW-1133">Transmembrane helix</keyword>
<keyword evidence="1" id="KW-0812">Transmembrane</keyword>
<gene>
    <name evidence="3" type="ORF">NNL22_15580</name>
</gene>
<feature type="domain" description="Methyltransferase" evidence="2">
    <location>
        <begin position="43"/>
        <end position="130"/>
    </location>
</feature>
<keyword evidence="4" id="KW-1185">Reference proteome</keyword>
<keyword evidence="3" id="KW-0489">Methyltransferase</keyword>
<dbReference type="Pfam" id="PF13649">
    <property type="entry name" value="Methyltransf_25"/>
    <property type="match status" value="1"/>
</dbReference>
<dbReference type="GO" id="GO:0008168">
    <property type="term" value="F:methyltransferase activity"/>
    <property type="evidence" value="ECO:0007669"/>
    <property type="project" value="UniProtKB-KW"/>
</dbReference>
<dbReference type="SUPFAM" id="SSF53335">
    <property type="entry name" value="S-adenosyl-L-methionine-dependent methyltransferases"/>
    <property type="match status" value="1"/>
</dbReference>
<evidence type="ECO:0000313" key="4">
    <source>
        <dbReference type="Proteomes" id="UP001164472"/>
    </source>
</evidence>
<sequence>MKDKYWLMGPIYDALSYLFAGNSLLKCKCSMLTPDYLKPGDKILFAGVGHGKEAILAAEQGADVTVVDLSEAMLNKFREGVAKSDKKLNIRIIHSDIMKFEEFNRYDMVVANFFLNSFDETFMTSVFNHLIKQGKSGAHIVVGDFAYPEGNIFARATKKFYWYSAIILFWLTTGASVHPVYNHVTQMKKMGLRFIEKKHSTLLGMNTYTSYLGRKTQ</sequence>
<keyword evidence="3" id="KW-0808">Transferase</keyword>
<dbReference type="GO" id="GO:0032259">
    <property type="term" value="P:methylation"/>
    <property type="evidence" value="ECO:0007669"/>
    <property type="project" value="UniProtKB-KW"/>
</dbReference>
<name>A0A9E8HHJ6_9ALTE</name>
<dbReference type="RefSeq" id="WP_251812958.1">
    <property type="nucleotide sequence ID" value="NZ_CP101527.1"/>
</dbReference>
<dbReference type="InterPro" id="IPR041698">
    <property type="entry name" value="Methyltransf_25"/>
</dbReference>
<evidence type="ECO:0000256" key="1">
    <source>
        <dbReference type="SAM" id="Phobius"/>
    </source>
</evidence>